<proteinExistence type="predicted"/>
<name>A0ABS3B5I8_9XANT</name>
<feature type="region of interest" description="Disordered" evidence="1">
    <location>
        <begin position="1"/>
        <end position="30"/>
    </location>
</feature>
<accession>A0ABS3B5I8</accession>
<sequence length="56" mass="6492">MTYGETRRPPDAAASPLRAPQSMRSPIPDMQGMPDYLSVRGDHLYLEIIEYRKIHY</sequence>
<evidence type="ECO:0000313" key="2">
    <source>
        <dbReference type="EMBL" id="MBN6102691.1"/>
    </source>
</evidence>
<evidence type="ECO:0000313" key="3">
    <source>
        <dbReference type="Proteomes" id="UP000695802"/>
    </source>
</evidence>
<dbReference type="Proteomes" id="UP000695802">
    <property type="component" value="Unassembled WGS sequence"/>
</dbReference>
<reference evidence="2 3" key="1">
    <citation type="submission" date="2021-02" db="EMBL/GenBank/DDBJ databases">
        <title>Taxonomically Unique Crown Gall-Associated Xanthomonas Stains Have Deficiency in Virulence Repertories.</title>
        <authorList>
            <person name="Mafakheri H."/>
            <person name="Taghavi S.M."/>
            <person name="Dimkic I."/>
            <person name="Nemanja K."/>
            <person name="Osdaghi E."/>
        </authorList>
    </citation>
    <scope>NUCLEOTIDE SEQUENCE [LARGE SCALE GENOMIC DNA]</scope>
    <source>
        <strain evidence="2 3">FX4</strain>
    </source>
</reference>
<keyword evidence="3" id="KW-1185">Reference proteome</keyword>
<dbReference type="RefSeq" id="WP_206229735.1">
    <property type="nucleotide sequence ID" value="NZ_JAFIWB010000010.1"/>
</dbReference>
<gene>
    <name evidence="2" type="ORF">JR064_10975</name>
</gene>
<comment type="caution">
    <text evidence="2">The sequence shown here is derived from an EMBL/GenBank/DDBJ whole genome shotgun (WGS) entry which is preliminary data.</text>
</comment>
<evidence type="ECO:0000256" key="1">
    <source>
        <dbReference type="SAM" id="MobiDB-lite"/>
    </source>
</evidence>
<evidence type="ECO:0008006" key="4">
    <source>
        <dbReference type="Google" id="ProtNLM"/>
    </source>
</evidence>
<organism evidence="2 3">
    <name type="scientific">Xanthomonas bonasiae</name>
    <dbReference type="NCBI Taxonomy" id="2810351"/>
    <lineage>
        <taxon>Bacteria</taxon>
        <taxon>Pseudomonadati</taxon>
        <taxon>Pseudomonadota</taxon>
        <taxon>Gammaproteobacteria</taxon>
        <taxon>Lysobacterales</taxon>
        <taxon>Lysobacteraceae</taxon>
        <taxon>Xanthomonas</taxon>
    </lineage>
</organism>
<feature type="compositionally biased region" description="Basic and acidic residues" evidence="1">
    <location>
        <begin position="1"/>
        <end position="10"/>
    </location>
</feature>
<protein>
    <recommendedName>
        <fullName evidence="4">Transposase</fullName>
    </recommendedName>
</protein>
<dbReference type="EMBL" id="JAFIWB010000010">
    <property type="protein sequence ID" value="MBN6102691.1"/>
    <property type="molecule type" value="Genomic_DNA"/>
</dbReference>